<evidence type="ECO:0000256" key="1">
    <source>
        <dbReference type="ARBA" id="ARBA00004123"/>
    </source>
</evidence>
<evidence type="ECO:0000313" key="11">
    <source>
        <dbReference type="EMBL" id="KAK1608671.1"/>
    </source>
</evidence>
<dbReference type="SMART" id="SM00336">
    <property type="entry name" value="BBOX"/>
    <property type="match status" value="1"/>
</dbReference>
<dbReference type="GO" id="GO:0005634">
    <property type="term" value="C:nucleus"/>
    <property type="evidence" value="ECO:0007669"/>
    <property type="project" value="UniProtKB-SubCell"/>
</dbReference>
<keyword evidence="12" id="KW-1185">Reference proteome</keyword>
<dbReference type="InterPro" id="IPR045281">
    <property type="entry name" value="CONSTANS-like"/>
</dbReference>
<dbReference type="InterPro" id="IPR010402">
    <property type="entry name" value="CCT_domain"/>
</dbReference>
<evidence type="ECO:0000256" key="4">
    <source>
        <dbReference type="ARBA" id="ARBA00022771"/>
    </source>
</evidence>
<evidence type="ECO:0000259" key="9">
    <source>
        <dbReference type="PROSITE" id="PS50119"/>
    </source>
</evidence>
<evidence type="ECO:0000256" key="5">
    <source>
        <dbReference type="ARBA" id="ARBA00022833"/>
    </source>
</evidence>
<dbReference type="GO" id="GO:0003700">
    <property type="term" value="F:DNA-binding transcription factor activity"/>
    <property type="evidence" value="ECO:0007669"/>
    <property type="project" value="TreeGrafter"/>
</dbReference>
<comment type="subcellular location">
    <subcellularLocation>
        <location evidence="1 8">Nucleus</location>
    </subcellularLocation>
</comment>
<dbReference type="PANTHER" id="PTHR31319:SF53">
    <property type="entry name" value="ZINC FINGER PROTEIN CONSTANS-LIKE 5"/>
    <property type="match status" value="1"/>
</dbReference>
<comment type="caution">
    <text evidence="11">The sequence shown here is derived from an EMBL/GenBank/DDBJ whole genome shotgun (WGS) entry which is preliminary data.</text>
</comment>
<dbReference type="GO" id="GO:0009909">
    <property type="term" value="P:regulation of flower development"/>
    <property type="evidence" value="ECO:0007669"/>
    <property type="project" value="InterPro"/>
</dbReference>
<evidence type="ECO:0000256" key="7">
    <source>
        <dbReference type="PROSITE-ProRule" id="PRU00024"/>
    </source>
</evidence>
<proteinExistence type="inferred from homology"/>
<gene>
    <name evidence="11" type="ORF">QYE76_032344</name>
</gene>
<dbReference type="PROSITE" id="PS50119">
    <property type="entry name" value="ZF_BBOX"/>
    <property type="match status" value="1"/>
</dbReference>
<comment type="similarity">
    <text evidence="2">Belongs to the CONSTANS family.</text>
</comment>
<keyword evidence="6 8" id="KW-0539">Nucleus</keyword>
<dbReference type="Proteomes" id="UP001231189">
    <property type="component" value="Unassembled WGS sequence"/>
</dbReference>
<evidence type="ECO:0000256" key="3">
    <source>
        <dbReference type="ARBA" id="ARBA00022723"/>
    </source>
</evidence>
<dbReference type="PANTHER" id="PTHR31319">
    <property type="entry name" value="ZINC FINGER PROTEIN CONSTANS-LIKE 4"/>
    <property type="match status" value="1"/>
</dbReference>
<feature type="domain" description="B box-type" evidence="9">
    <location>
        <begin position="13"/>
        <end position="59"/>
    </location>
</feature>
<dbReference type="Pfam" id="PF06203">
    <property type="entry name" value="CCT"/>
    <property type="match status" value="1"/>
</dbReference>
<accession>A0AAD8QTI1</accession>
<protein>
    <submittedName>
        <fullName evidence="11">Uncharacterized protein</fullName>
    </submittedName>
</protein>
<keyword evidence="5" id="KW-0862">Zinc</keyword>
<dbReference type="AlphaFoldDB" id="A0AAD8QTI1"/>
<dbReference type="CDD" id="cd19821">
    <property type="entry name" value="Bbox1_BBX-like"/>
    <property type="match status" value="1"/>
</dbReference>
<evidence type="ECO:0000256" key="2">
    <source>
        <dbReference type="ARBA" id="ARBA00010024"/>
    </source>
</evidence>
<organism evidence="11 12">
    <name type="scientific">Lolium multiflorum</name>
    <name type="common">Italian ryegrass</name>
    <name type="synonym">Lolium perenne subsp. multiflorum</name>
    <dbReference type="NCBI Taxonomy" id="4521"/>
    <lineage>
        <taxon>Eukaryota</taxon>
        <taxon>Viridiplantae</taxon>
        <taxon>Streptophyta</taxon>
        <taxon>Embryophyta</taxon>
        <taxon>Tracheophyta</taxon>
        <taxon>Spermatophyta</taxon>
        <taxon>Magnoliopsida</taxon>
        <taxon>Liliopsida</taxon>
        <taxon>Poales</taxon>
        <taxon>Poaceae</taxon>
        <taxon>BOP clade</taxon>
        <taxon>Pooideae</taxon>
        <taxon>Poodae</taxon>
        <taxon>Poeae</taxon>
        <taxon>Poeae Chloroplast Group 2 (Poeae type)</taxon>
        <taxon>Loliodinae</taxon>
        <taxon>Loliinae</taxon>
        <taxon>Lolium</taxon>
    </lineage>
</organism>
<dbReference type="InterPro" id="IPR000315">
    <property type="entry name" value="Znf_B-box"/>
</dbReference>
<keyword evidence="4 7" id="KW-0863">Zinc-finger</keyword>
<dbReference type="EMBL" id="JAUUTY010000007">
    <property type="protein sequence ID" value="KAK1608671.1"/>
    <property type="molecule type" value="Genomic_DNA"/>
</dbReference>
<name>A0AAD8QTI1_LOLMU</name>
<evidence type="ECO:0000256" key="8">
    <source>
        <dbReference type="PROSITE-ProRule" id="PRU00357"/>
    </source>
</evidence>
<dbReference type="InterPro" id="IPR049808">
    <property type="entry name" value="CONSTANS-like_Bbox1"/>
</dbReference>
<keyword evidence="3" id="KW-0479">Metal-binding</keyword>
<sequence>MGSEGSSTSPNGSGAAACAVCGGTAAVYCPADSAALCAPCDAAIHAANPLASRHERVPLAASMVATSGVYDLFAADDEGASSWPGQLQGLGSPNSSSSSFSNCSGAETSLFHLLSDVDLMATGAAGGSLSDGMPIHGAAAPLWLQPGIAMDASTWSSPLESAVVAAAAAAADRRERVRRYREKRKNRKFQKTIRYASRKAYAEARPRIKGRFVKRAAGSDDDSTSAAAEGAKFWLSFSDDSVVFDAPSYGVVPSF</sequence>
<evidence type="ECO:0000256" key="6">
    <source>
        <dbReference type="ARBA" id="ARBA00023242"/>
    </source>
</evidence>
<reference evidence="11" key="1">
    <citation type="submission" date="2023-07" db="EMBL/GenBank/DDBJ databases">
        <title>A chromosome-level genome assembly of Lolium multiflorum.</title>
        <authorList>
            <person name="Chen Y."/>
            <person name="Copetti D."/>
            <person name="Kolliker R."/>
            <person name="Studer B."/>
        </authorList>
    </citation>
    <scope>NUCLEOTIDE SEQUENCE</scope>
    <source>
        <strain evidence="11">02402/16</strain>
        <tissue evidence="11">Leaf</tissue>
    </source>
</reference>
<evidence type="ECO:0000313" key="12">
    <source>
        <dbReference type="Proteomes" id="UP001231189"/>
    </source>
</evidence>
<feature type="domain" description="CCT" evidence="10">
    <location>
        <begin position="173"/>
        <end position="215"/>
    </location>
</feature>
<dbReference type="PROSITE" id="PS51017">
    <property type="entry name" value="CCT"/>
    <property type="match status" value="1"/>
</dbReference>
<dbReference type="GO" id="GO:0008270">
    <property type="term" value="F:zinc ion binding"/>
    <property type="evidence" value="ECO:0007669"/>
    <property type="project" value="UniProtKB-KW"/>
</dbReference>
<evidence type="ECO:0000259" key="10">
    <source>
        <dbReference type="PROSITE" id="PS51017"/>
    </source>
</evidence>